<proteinExistence type="predicted"/>
<reference evidence="2 3" key="1">
    <citation type="journal article" date="2018" name="Science">
        <title>The opium poppy genome and morphinan production.</title>
        <authorList>
            <person name="Guo L."/>
            <person name="Winzer T."/>
            <person name="Yang X."/>
            <person name="Li Y."/>
            <person name="Ning Z."/>
            <person name="He Z."/>
            <person name="Teodor R."/>
            <person name="Lu Y."/>
            <person name="Bowser T.A."/>
            <person name="Graham I.A."/>
            <person name="Ye K."/>
        </authorList>
    </citation>
    <scope>NUCLEOTIDE SEQUENCE [LARGE SCALE GENOMIC DNA]</scope>
    <source>
        <strain evidence="3">cv. HN1</strain>
        <tissue evidence="2">Leaves</tissue>
    </source>
</reference>
<dbReference type="AlphaFoldDB" id="A0A4Y7JMG4"/>
<keyword evidence="3" id="KW-1185">Reference proteome</keyword>
<name>A0A4Y7JMG4_PAPSO</name>
<evidence type="ECO:0000256" key="1">
    <source>
        <dbReference type="SAM" id="MobiDB-lite"/>
    </source>
</evidence>
<organism evidence="2 3">
    <name type="scientific">Papaver somniferum</name>
    <name type="common">Opium poppy</name>
    <dbReference type="NCBI Taxonomy" id="3469"/>
    <lineage>
        <taxon>Eukaryota</taxon>
        <taxon>Viridiplantae</taxon>
        <taxon>Streptophyta</taxon>
        <taxon>Embryophyta</taxon>
        <taxon>Tracheophyta</taxon>
        <taxon>Spermatophyta</taxon>
        <taxon>Magnoliopsida</taxon>
        <taxon>Ranunculales</taxon>
        <taxon>Papaveraceae</taxon>
        <taxon>Papaveroideae</taxon>
        <taxon>Papaver</taxon>
    </lineage>
</organism>
<dbReference type="EMBL" id="CM010719">
    <property type="protein sequence ID" value="RZC60968.1"/>
    <property type="molecule type" value="Genomic_DNA"/>
</dbReference>
<gene>
    <name evidence="2" type="ORF">C5167_022732</name>
</gene>
<accession>A0A4Y7JMG4</accession>
<evidence type="ECO:0000313" key="3">
    <source>
        <dbReference type="Proteomes" id="UP000316621"/>
    </source>
</evidence>
<dbReference type="Gramene" id="RZC60968">
    <property type="protein sequence ID" value="RZC60968"/>
    <property type="gene ID" value="C5167_022732"/>
</dbReference>
<sequence length="60" mass="6489">MHDCQKNQCITTCKQHKEETYNLVYPEVVECGAATSDNPGLGNNDSREEVDGGCTVEGGI</sequence>
<protein>
    <submittedName>
        <fullName evidence="2">Uncharacterized protein</fullName>
    </submittedName>
</protein>
<feature type="region of interest" description="Disordered" evidence="1">
    <location>
        <begin position="36"/>
        <end position="60"/>
    </location>
</feature>
<dbReference type="Proteomes" id="UP000316621">
    <property type="component" value="Chromosome 5"/>
</dbReference>
<evidence type="ECO:0000313" key="2">
    <source>
        <dbReference type="EMBL" id="RZC60968.1"/>
    </source>
</evidence>